<evidence type="ECO:0000256" key="1">
    <source>
        <dbReference type="SAM" id="SignalP"/>
    </source>
</evidence>
<gene>
    <name evidence="2" type="ORF">FKW44_019029</name>
</gene>
<feature type="signal peptide" evidence="1">
    <location>
        <begin position="1"/>
        <end position="20"/>
    </location>
</feature>
<protein>
    <submittedName>
        <fullName evidence="2">Uncharacterized protein</fullName>
    </submittedName>
</protein>
<evidence type="ECO:0000313" key="2">
    <source>
        <dbReference type="EMBL" id="QQP38456.1"/>
    </source>
</evidence>
<proteinExistence type="predicted"/>
<dbReference type="EMBL" id="CP045902">
    <property type="protein sequence ID" value="QQP38456.1"/>
    <property type="molecule type" value="Genomic_DNA"/>
</dbReference>
<accession>A0A7T8JY59</accession>
<keyword evidence="1" id="KW-0732">Signal</keyword>
<evidence type="ECO:0000313" key="3">
    <source>
        <dbReference type="Proteomes" id="UP000595437"/>
    </source>
</evidence>
<keyword evidence="3" id="KW-1185">Reference proteome</keyword>
<organism evidence="2 3">
    <name type="scientific">Caligus rogercresseyi</name>
    <name type="common">Sea louse</name>
    <dbReference type="NCBI Taxonomy" id="217165"/>
    <lineage>
        <taxon>Eukaryota</taxon>
        <taxon>Metazoa</taxon>
        <taxon>Ecdysozoa</taxon>
        <taxon>Arthropoda</taxon>
        <taxon>Crustacea</taxon>
        <taxon>Multicrustacea</taxon>
        <taxon>Hexanauplia</taxon>
        <taxon>Copepoda</taxon>
        <taxon>Siphonostomatoida</taxon>
        <taxon>Caligidae</taxon>
        <taxon>Caligus</taxon>
    </lineage>
</organism>
<dbReference type="AlphaFoldDB" id="A0A7T8JY59"/>
<feature type="chain" id="PRO_5030540685" evidence="1">
    <location>
        <begin position="21"/>
        <end position="196"/>
    </location>
</feature>
<dbReference type="Proteomes" id="UP000595437">
    <property type="component" value="Chromosome 13"/>
</dbReference>
<name>A0A7T8JY59_CALRO</name>
<dbReference type="CDD" id="cd22209">
    <property type="entry name" value="EMC10"/>
    <property type="match status" value="1"/>
</dbReference>
<dbReference type="OrthoDB" id="1894652at2759"/>
<dbReference type="Pfam" id="PF21203">
    <property type="entry name" value="ECM10"/>
    <property type="match status" value="1"/>
</dbReference>
<reference evidence="3" key="1">
    <citation type="submission" date="2021-01" db="EMBL/GenBank/DDBJ databases">
        <title>Caligus Genome Assembly.</title>
        <authorList>
            <person name="Gallardo-Escarate C."/>
        </authorList>
    </citation>
    <scope>NUCLEOTIDE SEQUENCE [LARGE SCALE GENOMIC DNA]</scope>
</reference>
<sequence length="196" mass="21697">MTPRLVFPCIFVSLILCVGGETSTESSSDLILDLSHSLDDGKTFTHRQTLRFSSSSIKSGVKTSVPYSPEPAIRDSIRRLCDSHGLLRFRASIGSETRHSVSDPCILIQNDFKEAVSLALDLKSSHVWESPSNHISPRITQALEAFSSYPKSLALAPAGHCGLYSKLEQEKLAKKRGDTKENASFFSKYWMYIVPS</sequence>